<reference evidence="3" key="1">
    <citation type="submission" date="2018-11" db="EMBL/GenBank/DDBJ databases">
        <authorList>
            <consortium name="Pathogen Informatics"/>
        </authorList>
    </citation>
    <scope>NUCLEOTIDE SEQUENCE [LARGE SCALE GENOMIC DNA]</scope>
</reference>
<feature type="transmembrane region" description="Helical" evidence="2">
    <location>
        <begin position="242"/>
        <end position="268"/>
    </location>
</feature>
<keyword evidence="2" id="KW-1133">Transmembrane helix</keyword>
<evidence type="ECO:0000256" key="1">
    <source>
        <dbReference type="SAM" id="MobiDB-lite"/>
    </source>
</evidence>
<name>A0A3P7XWU1_HELPZ</name>
<protein>
    <submittedName>
        <fullName evidence="3">Uncharacterized protein</fullName>
    </submittedName>
</protein>
<sequence length="367" mass="40532">MEHWMPSRGTGLGNSGFGGGDNGGFGTGGGSAFSGGGSLLQQSGGSGDEDGFGGGIDSFRHKVDGDRSAALENGALAVTKCKPVNTTNVFTNHNVNNTCYSLLPLEIGDHIWFSVPGTKDLVSYSPEIHCPYMPPRDHQSSQQLLYPSLIDSDKIKPFIFNSPLIYHSINQNFAHSSRYQLQFLQQEYEKLESRLRRRGVLESTTGIITGIQSIGSTVSKSFQSVYDTTTQKFSSGVESIRWSIISLVMWITIPTLIIIVLAVFCIYYTKLCLLRRASATAASAFRCFNLIYETIISKSTQLCRKNFPNFNSSSTNHKWRRNCYDRTVELHVRIASSSLTHSFYVSADDQCPAPILLGSDFIRNLNK</sequence>
<gene>
    <name evidence="3" type="ORF">HPBE_LOCUS9174</name>
</gene>
<keyword evidence="2" id="KW-0812">Transmembrane</keyword>
<evidence type="ECO:0000256" key="2">
    <source>
        <dbReference type="SAM" id="Phobius"/>
    </source>
</evidence>
<proteinExistence type="predicted"/>
<feature type="compositionally biased region" description="Gly residues" evidence="1">
    <location>
        <begin position="10"/>
        <end position="21"/>
    </location>
</feature>
<organism evidence="3">
    <name type="scientific">Heligmosomoides polygyrus</name>
    <name type="common">Parasitic roundworm</name>
    <dbReference type="NCBI Taxonomy" id="6339"/>
    <lineage>
        <taxon>Eukaryota</taxon>
        <taxon>Metazoa</taxon>
        <taxon>Ecdysozoa</taxon>
        <taxon>Nematoda</taxon>
        <taxon>Chromadorea</taxon>
        <taxon>Rhabditida</taxon>
        <taxon>Rhabditina</taxon>
        <taxon>Rhabditomorpha</taxon>
        <taxon>Strongyloidea</taxon>
        <taxon>Heligmosomidae</taxon>
        <taxon>Heligmosomoides</taxon>
    </lineage>
</organism>
<dbReference type="AlphaFoldDB" id="A0A3P7XWU1"/>
<evidence type="ECO:0000313" key="3">
    <source>
        <dbReference type="EMBL" id="VDO79556.1"/>
    </source>
</evidence>
<dbReference type="EMBL" id="UZAH01026367">
    <property type="protein sequence ID" value="VDO79556.1"/>
    <property type="molecule type" value="Genomic_DNA"/>
</dbReference>
<dbReference type="OrthoDB" id="5874204at2759"/>
<keyword evidence="2" id="KW-0472">Membrane</keyword>
<feature type="region of interest" description="Disordered" evidence="1">
    <location>
        <begin position="1"/>
        <end position="21"/>
    </location>
</feature>
<accession>A0A3P7XWU1</accession>